<dbReference type="InterPro" id="IPR019786">
    <property type="entry name" value="Zinc_finger_PHD-type_CS"/>
</dbReference>
<dbReference type="InterPro" id="IPR019787">
    <property type="entry name" value="Znf_PHD-finger"/>
</dbReference>
<evidence type="ECO:0000256" key="3">
    <source>
        <dbReference type="ARBA" id="ARBA00022833"/>
    </source>
</evidence>
<dbReference type="RefSeq" id="XP_020048688.1">
    <property type="nucleotide sequence ID" value="XM_020190049.1"/>
</dbReference>
<gene>
    <name evidence="7" type="ORF">ASCRUDRAFT_28420</name>
</gene>
<feature type="compositionally biased region" description="Basic residues" evidence="5">
    <location>
        <begin position="184"/>
        <end position="193"/>
    </location>
</feature>
<feature type="domain" description="PHD-type" evidence="6">
    <location>
        <begin position="15"/>
        <end position="67"/>
    </location>
</feature>
<keyword evidence="3" id="KW-0862">Zinc</keyword>
<feature type="compositionally biased region" description="Basic residues" evidence="5">
    <location>
        <begin position="234"/>
        <end position="248"/>
    </location>
</feature>
<dbReference type="PANTHER" id="PTHR47793:SF1">
    <property type="entry name" value="HISTONE DEACETYLASE COMPLEX SUBUNIT CTI6"/>
    <property type="match status" value="1"/>
</dbReference>
<feature type="region of interest" description="Disordered" evidence="5">
    <location>
        <begin position="177"/>
        <end position="267"/>
    </location>
</feature>
<feature type="compositionally biased region" description="Low complexity" evidence="5">
    <location>
        <begin position="109"/>
        <end position="145"/>
    </location>
</feature>
<dbReference type="EMBL" id="KV454477">
    <property type="protein sequence ID" value="ODV62381.1"/>
    <property type="molecule type" value="Genomic_DNA"/>
</dbReference>
<dbReference type="PANTHER" id="PTHR47793">
    <property type="entry name" value="HISTONE DEACETYLASE COMPLEX SUBUNIT CTI6"/>
    <property type="match status" value="1"/>
</dbReference>
<proteinExistence type="predicted"/>
<dbReference type="GO" id="GO:0061188">
    <property type="term" value="P:negative regulation of rDNA heterochromatin formation"/>
    <property type="evidence" value="ECO:0007669"/>
    <property type="project" value="TreeGrafter"/>
</dbReference>
<dbReference type="GO" id="GO:0070210">
    <property type="term" value="C:Rpd3L-Expanded complex"/>
    <property type="evidence" value="ECO:0007669"/>
    <property type="project" value="TreeGrafter"/>
</dbReference>
<evidence type="ECO:0000256" key="1">
    <source>
        <dbReference type="ARBA" id="ARBA00022723"/>
    </source>
</evidence>
<evidence type="ECO:0000313" key="8">
    <source>
        <dbReference type="Proteomes" id="UP000095038"/>
    </source>
</evidence>
<dbReference type="Pfam" id="PF20826">
    <property type="entry name" value="PHD_5"/>
    <property type="match status" value="1"/>
</dbReference>
<feature type="compositionally biased region" description="Low complexity" evidence="5">
    <location>
        <begin position="249"/>
        <end position="263"/>
    </location>
</feature>
<feature type="non-terminal residue" evidence="7">
    <location>
        <position position="365"/>
    </location>
</feature>
<dbReference type="STRING" id="1344418.A0A1D2VLA2"/>
<keyword evidence="1" id="KW-0479">Metal-binding</keyword>
<dbReference type="Gene3D" id="3.30.40.10">
    <property type="entry name" value="Zinc/RING finger domain, C3HC4 (zinc finger)"/>
    <property type="match status" value="1"/>
</dbReference>
<keyword evidence="8" id="KW-1185">Reference proteome</keyword>
<dbReference type="InterPro" id="IPR053051">
    <property type="entry name" value="HDAC_complex_subunit"/>
</dbReference>
<feature type="non-terminal residue" evidence="7">
    <location>
        <position position="1"/>
    </location>
</feature>
<dbReference type="InParanoid" id="A0A1D2VLA2"/>
<dbReference type="InterPro" id="IPR001965">
    <property type="entry name" value="Znf_PHD"/>
</dbReference>
<evidence type="ECO:0000256" key="5">
    <source>
        <dbReference type="SAM" id="MobiDB-lite"/>
    </source>
</evidence>
<keyword evidence="2 4" id="KW-0863">Zinc-finger</keyword>
<dbReference type="CDD" id="cd15550">
    <property type="entry name" value="PHD_MLL5"/>
    <property type="match status" value="1"/>
</dbReference>
<evidence type="ECO:0000259" key="6">
    <source>
        <dbReference type="PROSITE" id="PS50016"/>
    </source>
</evidence>
<dbReference type="Proteomes" id="UP000095038">
    <property type="component" value="Unassembled WGS sequence"/>
</dbReference>
<evidence type="ECO:0000313" key="7">
    <source>
        <dbReference type="EMBL" id="ODV62381.1"/>
    </source>
</evidence>
<name>A0A1D2VLA2_9ASCO</name>
<dbReference type="AlphaFoldDB" id="A0A1D2VLA2"/>
<dbReference type="PROSITE" id="PS01359">
    <property type="entry name" value="ZF_PHD_1"/>
    <property type="match status" value="1"/>
</dbReference>
<dbReference type="SMART" id="SM00249">
    <property type="entry name" value="PHD"/>
    <property type="match status" value="1"/>
</dbReference>
<dbReference type="OrthoDB" id="418595at2759"/>
<dbReference type="GO" id="GO:0008270">
    <property type="term" value="F:zinc ion binding"/>
    <property type="evidence" value="ECO:0007669"/>
    <property type="project" value="UniProtKB-KW"/>
</dbReference>
<feature type="region of interest" description="Disordered" evidence="5">
    <location>
        <begin position="109"/>
        <end position="160"/>
    </location>
</feature>
<dbReference type="SUPFAM" id="SSF57903">
    <property type="entry name" value="FYVE/PHD zinc finger"/>
    <property type="match status" value="1"/>
</dbReference>
<evidence type="ECO:0000256" key="2">
    <source>
        <dbReference type="ARBA" id="ARBA00022771"/>
    </source>
</evidence>
<protein>
    <recommendedName>
        <fullName evidence="6">PHD-type domain-containing protein</fullName>
    </recommendedName>
</protein>
<feature type="compositionally biased region" description="Polar residues" evidence="5">
    <location>
        <begin position="194"/>
        <end position="203"/>
    </location>
</feature>
<organism evidence="7 8">
    <name type="scientific">Ascoidea rubescens DSM 1968</name>
    <dbReference type="NCBI Taxonomy" id="1344418"/>
    <lineage>
        <taxon>Eukaryota</taxon>
        <taxon>Fungi</taxon>
        <taxon>Dikarya</taxon>
        <taxon>Ascomycota</taxon>
        <taxon>Saccharomycotina</taxon>
        <taxon>Saccharomycetes</taxon>
        <taxon>Ascoideaceae</taxon>
        <taxon>Ascoidea</taxon>
    </lineage>
</organism>
<dbReference type="FunCoup" id="A0A1D2VLA2">
    <property type="interactions" value="126"/>
</dbReference>
<accession>A0A1D2VLA2</accession>
<dbReference type="InterPro" id="IPR011011">
    <property type="entry name" value="Znf_FYVE_PHD"/>
</dbReference>
<dbReference type="PROSITE" id="PS50016">
    <property type="entry name" value="ZF_PHD_2"/>
    <property type="match status" value="1"/>
</dbReference>
<sequence length="365" mass="42022">EEDLEEEEEYSSNEITRCICGKEDSSDASGLFIQCDKCLVWQHGFCVGIKNKSKIPDQYWCEKCRPELHTIKSDSFGNKFGIYHPNDFIQPNQIPKRNLIHSKKLKLSKNSNSTANPNPNSNSNANQSSIANSNSNNIPNHSQSNSRKRGRTTLNSSEEESYLRAIEASAKESGLTIDLSLPQTKRRSRRSRNIQKFNTNNSSIKDKRDKIKPNSPNSDLDIDESSKIISSHNKSTRSKSKSRYRKKSNGNNNSNNNGGIINDYDSDKPVVPRIPLQKISINEMRRRVAAILEFIGRTQYELSEEQKERKELIKYTERDTDEYNLSEDNKDPYDELFKNYEGSLKMMDEVTRKLLVWEQKFGRFS</sequence>
<dbReference type="GO" id="GO:0033698">
    <property type="term" value="C:Rpd3L complex"/>
    <property type="evidence" value="ECO:0007669"/>
    <property type="project" value="TreeGrafter"/>
</dbReference>
<reference evidence="8" key="1">
    <citation type="submission" date="2016-05" db="EMBL/GenBank/DDBJ databases">
        <title>Comparative genomics of biotechnologically important yeasts.</title>
        <authorList>
            <consortium name="DOE Joint Genome Institute"/>
            <person name="Riley R."/>
            <person name="Haridas S."/>
            <person name="Wolfe K.H."/>
            <person name="Lopes M.R."/>
            <person name="Hittinger C.T."/>
            <person name="Goker M."/>
            <person name="Salamov A."/>
            <person name="Wisecaver J."/>
            <person name="Long T.M."/>
            <person name="Aerts A.L."/>
            <person name="Barry K."/>
            <person name="Choi C."/>
            <person name="Clum A."/>
            <person name="Coughlan A.Y."/>
            <person name="Deshpande S."/>
            <person name="Douglass A.P."/>
            <person name="Hanson S.J."/>
            <person name="Klenk H.-P."/>
            <person name="Labutti K."/>
            <person name="Lapidus A."/>
            <person name="Lindquist E."/>
            <person name="Lipzen A."/>
            <person name="Meier-Kolthoff J.P."/>
            <person name="Ohm R.A."/>
            <person name="Otillar R.P."/>
            <person name="Pangilinan J."/>
            <person name="Peng Y."/>
            <person name="Rokas A."/>
            <person name="Rosa C.A."/>
            <person name="Scheuner C."/>
            <person name="Sibirny A.A."/>
            <person name="Slot J.C."/>
            <person name="Stielow J.B."/>
            <person name="Sun H."/>
            <person name="Kurtzman C.P."/>
            <person name="Blackwell M."/>
            <person name="Grigoriev I.V."/>
            <person name="Jeffries T.W."/>
        </authorList>
    </citation>
    <scope>NUCLEOTIDE SEQUENCE [LARGE SCALE GENOMIC DNA]</scope>
    <source>
        <strain evidence="8">DSM 1968</strain>
    </source>
</reference>
<evidence type="ECO:0000256" key="4">
    <source>
        <dbReference type="PROSITE-ProRule" id="PRU00146"/>
    </source>
</evidence>
<dbReference type="InterPro" id="IPR013083">
    <property type="entry name" value="Znf_RING/FYVE/PHD"/>
</dbReference>
<dbReference type="GeneID" id="30963685"/>
<dbReference type="GO" id="GO:0061186">
    <property type="term" value="P:negative regulation of silent mating-type cassette heterochromatin formation"/>
    <property type="evidence" value="ECO:0007669"/>
    <property type="project" value="TreeGrafter"/>
</dbReference>